<evidence type="ECO:0000256" key="2">
    <source>
        <dbReference type="ARBA" id="ARBA00022448"/>
    </source>
</evidence>
<feature type="transmembrane region" description="Helical" evidence="10">
    <location>
        <begin position="54"/>
        <end position="72"/>
    </location>
</feature>
<evidence type="ECO:0008006" key="15">
    <source>
        <dbReference type="Google" id="ProtNLM"/>
    </source>
</evidence>
<dbReference type="Gene3D" id="1.20.1560.10">
    <property type="entry name" value="ABC transporter type 1, transmembrane domain"/>
    <property type="match status" value="2"/>
</dbReference>
<dbReference type="GO" id="GO:0005524">
    <property type="term" value="F:ATP binding"/>
    <property type="evidence" value="ECO:0007669"/>
    <property type="project" value="UniProtKB-KW"/>
</dbReference>
<evidence type="ECO:0000256" key="8">
    <source>
        <dbReference type="ARBA" id="ARBA00023136"/>
    </source>
</evidence>
<dbReference type="InterPro" id="IPR027417">
    <property type="entry name" value="P-loop_NTPase"/>
</dbReference>
<evidence type="ECO:0000313" key="14">
    <source>
        <dbReference type="Proteomes" id="UP000039046"/>
    </source>
</evidence>
<dbReference type="CDD" id="cd03250">
    <property type="entry name" value="ABCC_MRP_domain1"/>
    <property type="match status" value="1"/>
</dbReference>
<dbReference type="GO" id="GO:0140359">
    <property type="term" value="F:ABC-type transporter activity"/>
    <property type="evidence" value="ECO:0007669"/>
    <property type="project" value="InterPro"/>
</dbReference>
<feature type="transmembrane region" description="Helical" evidence="10">
    <location>
        <begin position="1037"/>
        <end position="1065"/>
    </location>
</feature>
<keyword evidence="3 10" id="KW-0812">Transmembrane</keyword>
<feature type="compositionally biased region" description="Basic and acidic residues" evidence="9">
    <location>
        <begin position="385"/>
        <end position="404"/>
    </location>
</feature>
<organism evidence="13 14">
    <name type="scientific">[Torrubiella] hemipterigena</name>
    <dbReference type="NCBI Taxonomy" id="1531966"/>
    <lineage>
        <taxon>Eukaryota</taxon>
        <taxon>Fungi</taxon>
        <taxon>Dikarya</taxon>
        <taxon>Ascomycota</taxon>
        <taxon>Pezizomycotina</taxon>
        <taxon>Sordariomycetes</taxon>
        <taxon>Hypocreomycetidae</taxon>
        <taxon>Hypocreales</taxon>
        <taxon>Clavicipitaceae</taxon>
        <taxon>Clavicipitaceae incertae sedis</taxon>
        <taxon>'Torrubiella' clade</taxon>
    </lineage>
</organism>
<dbReference type="STRING" id="1531966.A0A0A1TDA4"/>
<dbReference type="SMART" id="SM00382">
    <property type="entry name" value="AAA"/>
    <property type="match status" value="2"/>
</dbReference>
<dbReference type="InterPro" id="IPR011527">
    <property type="entry name" value="ABC1_TM_dom"/>
</dbReference>
<dbReference type="PROSITE" id="PS50893">
    <property type="entry name" value="ABC_TRANSPORTER_2"/>
    <property type="match status" value="2"/>
</dbReference>
<dbReference type="Proteomes" id="UP000039046">
    <property type="component" value="Unassembled WGS sequence"/>
</dbReference>
<feature type="transmembrane region" description="Helical" evidence="10">
    <location>
        <begin position="911"/>
        <end position="937"/>
    </location>
</feature>
<evidence type="ECO:0000256" key="5">
    <source>
        <dbReference type="ARBA" id="ARBA00022741"/>
    </source>
</evidence>
<dbReference type="InterPro" id="IPR036640">
    <property type="entry name" value="ABC1_TM_sf"/>
</dbReference>
<dbReference type="InterPro" id="IPR017871">
    <property type="entry name" value="ABC_transporter-like_CS"/>
</dbReference>
<dbReference type="OrthoDB" id="6500128at2759"/>
<dbReference type="PANTHER" id="PTHR24223:SF356">
    <property type="entry name" value="ATP-BINDING CASSETTE TRANSPORTER ABC4"/>
    <property type="match status" value="1"/>
</dbReference>
<feature type="region of interest" description="Disordered" evidence="9">
    <location>
        <begin position="383"/>
        <end position="405"/>
    </location>
</feature>
<evidence type="ECO:0000259" key="11">
    <source>
        <dbReference type="PROSITE" id="PS50893"/>
    </source>
</evidence>
<keyword evidence="6" id="KW-0067">ATP-binding</keyword>
<dbReference type="Pfam" id="PF00664">
    <property type="entry name" value="ABC_membrane"/>
    <property type="match status" value="2"/>
</dbReference>
<dbReference type="Gene3D" id="3.40.50.300">
    <property type="entry name" value="P-loop containing nucleotide triphosphate hydrolases"/>
    <property type="match status" value="2"/>
</dbReference>
<accession>A0A0A1TDA4</accession>
<dbReference type="PROSITE" id="PS50929">
    <property type="entry name" value="ABC_TM1F"/>
    <property type="match status" value="2"/>
</dbReference>
<feature type="transmembrane region" description="Helical" evidence="10">
    <location>
        <begin position="428"/>
        <end position="450"/>
    </location>
</feature>
<dbReference type="InterPro" id="IPR050173">
    <property type="entry name" value="ABC_transporter_C-like"/>
</dbReference>
<dbReference type="GO" id="GO:0005737">
    <property type="term" value="C:cytoplasm"/>
    <property type="evidence" value="ECO:0007669"/>
    <property type="project" value="UniProtKB-ARBA"/>
</dbReference>
<name>A0A0A1TDA4_9HYPO</name>
<evidence type="ECO:0000256" key="3">
    <source>
        <dbReference type="ARBA" id="ARBA00022692"/>
    </source>
</evidence>
<dbReference type="CDD" id="cd18604">
    <property type="entry name" value="ABC_6TM_VMR1_D2_like"/>
    <property type="match status" value="1"/>
</dbReference>
<feature type="compositionally biased region" description="Acidic residues" evidence="9">
    <location>
        <begin position="843"/>
        <end position="857"/>
    </location>
</feature>
<evidence type="ECO:0000313" key="13">
    <source>
        <dbReference type="EMBL" id="CEJ84185.1"/>
    </source>
</evidence>
<dbReference type="SUPFAM" id="SSF90123">
    <property type="entry name" value="ABC transporter transmembrane region"/>
    <property type="match status" value="2"/>
</dbReference>
<evidence type="ECO:0000256" key="1">
    <source>
        <dbReference type="ARBA" id="ARBA00004141"/>
    </source>
</evidence>
<evidence type="ECO:0000256" key="9">
    <source>
        <dbReference type="SAM" id="MobiDB-lite"/>
    </source>
</evidence>
<feature type="region of interest" description="Disordered" evidence="9">
    <location>
        <begin position="843"/>
        <end position="865"/>
    </location>
</feature>
<feature type="transmembrane region" description="Helical" evidence="10">
    <location>
        <begin position="456"/>
        <end position="476"/>
    </location>
</feature>
<feature type="domain" description="ABC transmembrane type-1" evidence="12">
    <location>
        <begin position="913"/>
        <end position="1192"/>
    </location>
</feature>
<dbReference type="PROSITE" id="PS00211">
    <property type="entry name" value="ABC_TRANSPORTER_1"/>
    <property type="match status" value="2"/>
</dbReference>
<dbReference type="FunFam" id="1.20.1560.10:FF:000013">
    <property type="entry name" value="ABC transporter C family member 2"/>
    <property type="match status" value="1"/>
</dbReference>
<feature type="domain" description="ABC transporter" evidence="11">
    <location>
        <begin position="621"/>
        <end position="844"/>
    </location>
</feature>
<feature type="transmembrane region" description="Helical" evidence="10">
    <location>
        <begin position="949"/>
        <end position="973"/>
    </location>
</feature>
<gene>
    <name evidence="13" type="ORF">VHEMI03404</name>
</gene>
<dbReference type="FunFam" id="3.40.50.300:FF:000838">
    <property type="entry name" value="ABC multidrug transporter (Eurofung)"/>
    <property type="match status" value="1"/>
</dbReference>
<dbReference type="SUPFAM" id="SSF52540">
    <property type="entry name" value="P-loop containing nucleoside triphosphate hydrolases"/>
    <property type="match status" value="2"/>
</dbReference>
<dbReference type="Pfam" id="PF00005">
    <property type="entry name" value="ABC_tran"/>
    <property type="match status" value="2"/>
</dbReference>
<dbReference type="CDD" id="cd03244">
    <property type="entry name" value="ABCC_MRP_domain2"/>
    <property type="match status" value="1"/>
</dbReference>
<dbReference type="InterPro" id="IPR003439">
    <property type="entry name" value="ABC_transporter-like_ATP-bd"/>
</dbReference>
<feature type="domain" description="ABC transporter" evidence="11">
    <location>
        <begin position="1241"/>
        <end position="1493"/>
    </location>
</feature>
<evidence type="ECO:0000256" key="7">
    <source>
        <dbReference type="ARBA" id="ARBA00022989"/>
    </source>
</evidence>
<feature type="transmembrane region" description="Helical" evidence="10">
    <location>
        <begin position="331"/>
        <end position="353"/>
    </location>
</feature>
<feature type="transmembrane region" description="Helical" evidence="10">
    <location>
        <begin position="147"/>
        <end position="165"/>
    </location>
</feature>
<protein>
    <recommendedName>
        <fullName evidence="15">ABC transporter</fullName>
    </recommendedName>
</protein>
<evidence type="ECO:0000259" key="12">
    <source>
        <dbReference type="PROSITE" id="PS50929"/>
    </source>
</evidence>
<keyword evidence="14" id="KW-1185">Reference proteome</keyword>
<keyword evidence="4" id="KW-0677">Repeat</keyword>
<feature type="transmembrane region" description="Helical" evidence="10">
    <location>
        <begin position="535"/>
        <end position="559"/>
    </location>
</feature>
<comment type="subcellular location">
    <subcellularLocation>
        <location evidence="1">Membrane</location>
        <topology evidence="1">Multi-pass membrane protein</topology>
    </subcellularLocation>
</comment>
<evidence type="ECO:0000256" key="6">
    <source>
        <dbReference type="ARBA" id="ARBA00022840"/>
    </source>
</evidence>
<dbReference type="GO" id="GO:0016020">
    <property type="term" value="C:membrane"/>
    <property type="evidence" value="ECO:0007669"/>
    <property type="project" value="UniProtKB-SubCell"/>
</dbReference>
<feature type="transmembrane region" description="Helical" evidence="10">
    <location>
        <begin position="118"/>
        <end position="135"/>
    </location>
</feature>
<dbReference type="CDD" id="cd18596">
    <property type="entry name" value="ABC_6TM_VMR1_D1_like"/>
    <property type="match status" value="1"/>
</dbReference>
<dbReference type="EMBL" id="CDHN01000002">
    <property type="protein sequence ID" value="CEJ84185.1"/>
    <property type="molecule type" value="Genomic_DNA"/>
</dbReference>
<dbReference type="PANTHER" id="PTHR24223">
    <property type="entry name" value="ATP-BINDING CASSETTE SUB-FAMILY C"/>
    <property type="match status" value="1"/>
</dbReference>
<proteinExistence type="predicted"/>
<keyword evidence="5" id="KW-0547">Nucleotide-binding</keyword>
<keyword evidence="8 10" id="KW-0472">Membrane</keyword>
<keyword evidence="7 10" id="KW-1133">Transmembrane helix</keyword>
<dbReference type="GO" id="GO:0016887">
    <property type="term" value="F:ATP hydrolysis activity"/>
    <property type="evidence" value="ECO:0007669"/>
    <property type="project" value="InterPro"/>
</dbReference>
<evidence type="ECO:0000256" key="4">
    <source>
        <dbReference type="ARBA" id="ARBA00022737"/>
    </source>
</evidence>
<dbReference type="HOGENOM" id="CLU_000604_27_6_1"/>
<keyword evidence="2" id="KW-0813">Transport</keyword>
<dbReference type="InterPro" id="IPR003593">
    <property type="entry name" value="AAA+_ATPase"/>
</dbReference>
<reference evidence="13 14" key="1">
    <citation type="journal article" date="2015" name="Genome Announc.">
        <title>Draft Genome Sequence and Gene Annotation of the Entomopathogenic Fungus Verticillium hemipterigenum.</title>
        <authorList>
            <person name="Horn F."/>
            <person name="Habel A."/>
            <person name="Scharf D.H."/>
            <person name="Dworschak J."/>
            <person name="Brakhage A.A."/>
            <person name="Guthke R."/>
            <person name="Hertweck C."/>
            <person name="Linde J."/>
        </authorList>
    </citation>
    <scope>NUCLEOTIDE SEQUENCE [LARGE SCALE GENOMIC DNA]</scope>
</reference>
<evidence type="ECO:0000256" key="10">
    <source>
        <dbReference type="SAM" id="Phobius"/>
    </source>
</evidence>
<sequence length="1524" mass="169231">MEQLERNTLPPWLTSLSRVHQTPQLFMAKPVFSFKDPSLPWIDTINNIAKSGRIQYGVLTLSLLWLLIRFAFRRRAPILSTSKTSAVKWAYEVPSQVLRALSFIFIVEACVRKEVHRASAALVAYAFILGLFRLTNDLRWRVAALHQVNLALLAAFLLLVLSRYLPCIQIENRCENIPSVVYSTIALGTALVLATIAPSEWVPPQLPVEIPGYEPATEPSKEEAASFFSYYFSYHWLDSTLWRGAMGKLDLKSVPVVAWYDEPLYLVHQIHRARELYKRTMRTTFGFMRVELARMSFWVGLAFIIENSTPYAMYRLLAYIADPTDDSYNPYLWVAMLFIGPMSRSVCFQQYLYESTRLMVRVKSAMTQELYAAALSSMELEDDPFDKSTDKDKAKNADSKDTHKTTSSGRLASLMAADVDAIHRGRDIIMVAIGVPIGTIISFVGLYKMIGWPSLVGMAVLVLGMPISALLSKLMFHTQRRVRQAQDARISLVTEYLGSIRAIKYFAWEKPITEKIVKSRQTEQKSLWNMGLLQIWINQVTQGFPLLALVVTFAFYVGVAGNNLDASVAFTTVTLMKSIRRNIMMASGLTRAFAGSLVAFGRLDKYFESTVPLQQHAEGPLKISKARFRKTKKAAFVLESIDLDFVEGGLNVITGQSGSGKTTLLQSILGETYLEAGSITVPADIAYASQTAWLQNDTIQNNILFGQPLDTIRYHRILSACCLNIDLKELSLGDKTVVGENGTSLSGGQRARVALARALYSQAPLVLLDDIFSALDAKTSAGVWRRCFCTDILKGRTLVLVTQLPWISEQADFSVELEKGLILSQEVQIGITRKPITIAEILGGDDDDEDDDVETPAEPDVAPTDDAIDEPAKVVETSDADALVDQESKATGRVGRLSFLQYLGYYGHPTFGIGIVVLMFISNVAFFGSSYWLSIWVEAYDKYSYVDTTFYLGIFAAASFFELTSYGAVVVLFEWGSWRAGRTLHNDFIRAVMSAPLSWFNKIPVGRITNRFAGDMASIDGQLSPMLRFSLDAFMMFFFRIASVSVIMPIFMIPSFFTCLIGLLVGEVYTRTAVILKRLTSSAQSPVFSQFADTLAGLAIIRGHHGKSQAFKEELANKLRTWSATSEANFNCNRWVAVRIDFVTSLISMLAGVLALKQMGIVGAGLVGFSLSNANGLNQTILILVRAMNDLEVEIQSFHRVKEYVKLEPENKDDVVYPDEGEYADDETKTIPKNWPRSGSIEFRNVTIRYDPEGPDILTDVNLKFNSGERVAVVGRTGSGKSTLVLSLLRFTHIVSGQILYDGVDITTVSRERLREGLTIIPQEAVLFNGTVQSNLDPSDSLSENVLEKALENCRGIASFSGNESGSDDDDTVVHRGGIALDTDVEAKGENFSHGQRQVLSLCRALIRKSKLMLLDEATASMDYETDRGIQKVLRDELEEAGGDRTLVTIAHRLRTIIDYDTVVVMGAGKVVECGSPKDLFYAKGVFYDMVYHSGEMEELQALLGEDESGKASEGSLSSATQVE</sequence>
<feature type="domain" description="ABC transmembrane type-1" evidence="12">
    <location>
        <begin position="301"/>
        <end position="595"/>
    </location>
</feature>